<dbReference type="EMBL" id="ML170179">
    <property type="protein sequence ID" value="TDL21652.1"/>
    <property type="molecule type" value="Genomic_DNA"/>
</dbReference>
<evidence type="ECO:0000313" key="3">
    <source>
        <dbReference type="Proteomes" id="UP000294933"/>
    </source>
</evidence>
<dbReference type="Proteomes" id="UP000294933">
    <property type="component" value="Unassembled WGS sequence"/>
</dbReference>
<dbReference type="VEuPathDB" id="FungiDB:BD410DRAFT_789395"/>
<evidence type="ECO:0000313" key="2">
    <source>
        <dbReference type="EMBL" id="TDL21652.1"/>
    </source>
</evidence>
<organism evidence="2 3">
    <name type="scientific">Rickenella mellea</name>
    <dbReference type="NCBI Taxonomy" id="50990"/>
    <lineage>
        <taxon>Eukaryota</taxon>
        <taxon>Fungi</taxon>
        <taxon>Dikarya</taxon>
        <taxon>Basidiomycota</taxon>
        <taxon>Agaricomycotina</taxon>
        <taxon>Agaricomycetes</taxon>
        <taxon>Hymenochaetales</taxon>
        <taxon>Rickenellaceae</taxon>
        <taxon>Rickenella</taxon>
    </lineage>
</organism>
<reference evidence="2 3" key="1">
    <citation type="submission" date="2018-06" db="EMBL/GenBank/DDBJ databases">
        <title>A transcriptomic atlas of mushroom development highlights an independent origin of complex multicellularity.</title>
        <authorList>
            <consortium name="DOE Joint Genome Institute"/>
            <person name="Krizsan K."/>
            <person name="Almasi E."/>
            <person name="Merenyi Z."/>
            <person name="Sahu N."/>
            <person name="Viragh M."/>
            <person name="Koszo T."/>
            <person name="Mondo S."/>
            <person name="Kiss B."/>
            <person name="Balint B."/>
            <person name="Kues U."/>
            <person name="Barry K."/>
            <person name="Hegedus J.C."/>
            <person name="Henrissat B."/>
            <person name="Johnson J."/>
            <person name="Lipzen A."/>
            <person name="Ohm R."/>
            <person name="Nagy I."/>
            <person name="Pangilinan J."/>
            <person name="Yan J."/>
            <person name="Xiong Y."/>
            <person name="Grigoriev I.V."/>
            <person name="Hibbett D.S."/>
            <person name="Nagy L.G."/>
        </authorList>
    </citation>
    <scope>NUCLEOTIDE SEQUENCE [LARGE SCALE GENOMIC DNA]</scope>
    <source>
        <strain evidence="2 3">SZMC22713</strain>
    </source>
</reference>
<name>A0A4Y7Q3C9_9AGAM</name>
<protein>
    <submittedName>
        <fullName evidence="2">Uncharacterized protein</fullName>
    </submittedName>
</protein>
<feature type="compositionally biased region" description="Basic residues" evidence="1">
    <location>
        <begin position="1"/>
        <end position="15"/>
    </location>
</feature>
<proteinExistence type="predicted"/>
<feature type="region of interest" description="Disordered" evidence="1">
    <location>
        <begin position="1"/>
        <end position="48"/>
    </location>
</feature>
<feature type="compositionally biased region" description="Low complexity" evidence="1">
    <location>
        <begin position="16"/>
        <end position="32"/>
    </location>
</feature>
<gene>
    <name evidence="2" type="ORF">BD410DRAFT_789395</name>
</gene>
<dbReference type="AlphaFoldDB" id="A0A4Y7Q3C9"/>
<evidence type="ECO:0000256" key="1">
    <source>
        <dbReference type="SAM" id="MobiDB-lite"/>
    </source>
</evidence>
<accession>A0A4Y7Q3C9</accession>
<sequence>MHSAHPRHPRRHRSHPLLLSLLSFPSTPTTPRSMHHNNTPAYLPIPHHPQPRARMLPLPHLPNPSVHVGAQCLSRFGAAELAPHHRIQPLAVSSLPASRPSQATT</sequence>
<keyword evidence="3" id="KW-1185">Reference proteome</keyword>